<reference evidence="1 2" key="1">
    <citation type="journal article" date="2023" name="Int. J. Syst. Evol. Microbiol.">
        <title>Ligilactobacillus ubinensis sp. nov., a novel species isolated from the wild ferment of a durian fruit (Durio zibethinus).</title>
        <authorList>
            <person name="Heng Y.C."/>
            <person name="Menon N."/>
            <person name="Chen B."/>
            <person name="Loo B.Z.L."/>
            <person name="Wong G.W.J."/>
            <person name="Lim A.C.H."/>
            <person name="Silvaraju S."/>
            <person name="Kittelmann S."/>
        </authorList>
    </citation>
    <scope>NUCLEOTIDE SEQUENCE [LARGE SCALE GENOMIC DNA]</scope>
    <source>
        <strain evidence="1 2">WILCCON 0076</strain>
    </source>
</reference>
<proteinExistence type="predicted"/>
<dbReference type="Proteomes" id="UP001139006">
    <property type="component" value="Unassembled WGS sequence"/>
</dbReference>
<dbReference type="EMBL" id="JAIULA010000003">
    <property type="protein sequence ID" value="MCP0886121.1"/>
    <property type="molecule type" value="Genomic_DNA"/>
</dbReference>
<protein>
    <submittedName>
        <fullName evidence="1">Zeta toxin family protein</fullName>
    </submittedName>
</protein>
<accession>A0A9X2FHB4</accession>
<name>A0A9X2FHB4_9LACO</name>
<dbReference type="InterPro" id="IPR027417">
    <property type="entry name" value="P-loop_NTPase"/>
</dbReference>
<dbReference type="NCBIfam" id="NF005255">
    <property type="entry name" value="PRK06762.2-2"/>
    <property type="match status" value="1"/>
</dbReference>
<organism evidence="1 2">
    <name type="scientific">Ligilactobacillus ubinensis</name>
    <dbReference type="NCBI Taxonomy" id="2876789"/>
    <lineage>
        <taxon>Bacteria</taxon>
        <taxon>Bacillati</taxon>
        <taxon>Bacillota</taxon>
        <taxon>Bacilli</taxon>
        <taxon>Lactobacillales</taxon>
        <taxon>Lactobacillaceae</taxon>
        <taxon>Ligilactobacillus</taxon>
    </lineage>
</organism>
<sequence>MKNIFILIRGNSSSGKTTLAKCLQKHFGTHQCLLLQQDVLRREILHAHDTVNTPAVDLIDTLIGFGIKHYQIIILEGILRKDVYGSMLKRNCQKFGSNALVYYLDIPFKMTLAHDKQKSVSFGEDLLNDWWIENDVLSDNDQKIN</sequence>
<evidence type="ECO:0000313" key="1">
    <source>
        <dbReference type="EMBL" id="MCP0886121.1"/>
    </source>
</evidence>
<keyword evidence="2" id="KW-1185">Reference proteome</keyword>
<comment type="caution">
    <text evidence="1">The sequence shown here is derived from an EMBL/GenBank/DDBJ whole genome shotgun (WGS) entry which is preliminary data.</text>
</comment>
<dbReference type="AlphaFoldDB" id="A0A9X2FHB4"/>
<dbReference type="SUPFAM" id="SSF52540">
    <property type="entry name" value="P-loop containing nucleoside triphosphate hydrolases"/>
    <property type="match status" value="1"/>
</dbReference>
<evidence type="ECO:0000313" key="2">
    <source>
        <dbReference type="Proteomes" id="UP001139006"/>
    </source>
</evidence>
<dbReference type="RefSeq" id="WP_253359090.1">
    <property type="nucleotide sequence ID" value="NZ_JAIULA010000003.1"/>
</dbReference>
<dbReference type="Gene3D" id="3.40.50.300">
    <property type="entry name" value="P-loop containing nucleotide triphosphate hydrolases"/>
    <property type="match status" value="1"/>
</dbReference>
<gene>
    <name evidence="1" type="ORF">LB941_02075</name>
</gene>